<gene>
    <name evidence="7" type="ORF">SCP_0110930</name>
</gene>
<reference evidence="7 8" key="1">
    <citation type="journal article" date="2018" name="Sci. Rep.">
        <title>Genome sequence of the cauliflower mushroom Sparassis crispa (Hanabiratake) and its association with beneficial usage.</title>
        <authorList>
            <person name="Kiyama R."/>
            <person name="Furutani Y."/>
            <person name="Kawaguchi K."/>
            <person name="Nakanishi T."/>
        </authorList>
    </citation>
    <scope>NUCLEOTIDE SEQUENCE [LARGE SCALE GENOMIC DNA]</scope>
</reference>
<evidence type="ECO:0000256" key="5">
    <source>
        <dbReference type="RuleBase" id="RU368021"/>
    </source>
</evidence>
<evidence type="ECO:0000256" key="1">
    <source>
        <dbReference type="ARBA" id="ARBA00002355"/>
    </source>
</evidence>
<feature type="domain" description="Pre-rRNA-processing protein Ipi1 N-terminal" evidence="6">
    <location>
        <begin position="139"/>
        <end position="246"/>
    </location>
</feature>
<evidence type="ECO:0000256" key="2">
    <source>
        <dbReference type="ARBA" id="ARBA00004123"/>
    </source>
</evidence>
<keyword evidence="5" id="KW-0698">rRNA processing</keyword>
<keyword evidence="4 5" id="KW-0539">Nucleus</keyword>
<dbReference type="GO" id="GO:0005634">
    <property type="term" value="C:nucleus"/>
    <property type="evidence" value="ECO:0007669"/>
    <property type="project" value="UniProtKB-SubCell"/>
</dbReference>
<dbReference type="GO" id="GO:0120330">
    <property type="term" value="C:rixosome complex"/>
    <property type="evidence" value="ECO:0007669"/>
    <property type="project" value="UniProtKB-UniRule"/>
</dbReference>
<keyword evidence="5" id="KW-0690">Ribosome biogenesis</keyword>
<comment type="subcellular location">
    <subcellularLocation>
        <location evidence="2 5">Nucleus</location>
    </subcellularLocation>
</comment>
<dbReference type="InterPro" id="IPR011989">
    <property type="entry name" value="ARM-like"/>
</dbReference>
<dbReference type="InterPro" id="IPR016024">
    <property type="entry name" value="ARM-type_fold"/>
</dbReference>
<dbReference type="STRING" id="139825.A0A401G7Q5"/>
<dbReference type="GeneID" id="38775127"/>
<accession>A0A401G7Q5</accession>
<name>A0A401G7Q5_9APHY</name>
<dbReference type="PANTHER" id="PTHR16056">
    <property type="entry name" value="REGULATOR OF MICROTUBULE DYNAMICS PROTEIN"/>
    <property type="match status" value="1"/>
</dbReference>
<evidence type="ECO:0000313" key="8">
    <source>
        <dbReference type="Proteomes" id="UP000287166"/>
    </source>
</evidence>
<evidence type="ECO:0000256" key="4">
    <source>
        <dbReference type="ARBA" id="ARBA00023242"/>
    </source>
</evidence>
<dbReference type="InterPro" id="IPR024679">
    <property type="entry name" value="Ipi1_N"/>
</dbReference>
<dbReference type="PANTHER" id="PTHR16056:SF2">
    <property type="entry name" value="TESTIS-EXPRESSED PROTEIN 10"/>
    <property type="match status" value="1"/>
</dbReference>
<dbReference type="SUPFAM" id="SSF48371">
    <property type="entry name" value="ARM repeat"/>
    <property type="match status" value="1"/>
</dbReference>
<dbReference type="Gene3D" id="1.25.10.10">
    <property type="entry name" value="Leucine-rich Repeat Variant"/>
    <property type="match status" value="1"/>
</dbReference>
<evidence type="ECO:0000259" key="6">
    <source>
        <dbReference type="Pfam" id="PF12333"/>
    </source>
</evidence>
<dbReference type="GO" id="GO:0006364">
    <property type="term" value="P:rRNA processing"/>
    <property type="evidence" value="ECO:0007669"/>
    <property type="project" value="UniProtKB-UniRule"/>
</dbReference>
<comment type="caution">
    <text evidence="7">The sequence shown here is derived from an EMBL/GenBank/DDBJ whole genome shotgun (WGS) entry which is preliminary data.</text>
</comment>
<evidence type="ECO:0000256" key="3">
    <source>
        <dbReference type="ARBA" id="ARBA00006427"/>
    </source>
</evidence>
<dbReference type="AlphaFoldDB" id="A0A401G7Q5"/>
<comment type="function">
    <text evidence="1 5">Component of the RIX1 complex required for processing of ITS2 sequences from 35S pre-rRNA.</text>
</comment>
<comment type="similarity">
    <text evidence="3 5">Belongs to the IPI1/TEX10 family.</text>
</comment>
<dbReference type="EMBL" id="BFAD01000001">
    <property type="protein sequence ID" value="GBE78210.1"/>
    <property type="molecule type" value="Genomic_DNA"/>
</dbReference>
<organism evidence="7 8">
    <name type="scientific">Sparassis crispa</name>
    <dbReference type="NCBI Taxonomy" id="139825"/>
    <lineage>
        <taxon>Eukaryota</taxon>
        <taxon>Fungi</taxon>
        <taxon>Dikarya</taxon>
        <taxon>Basidiomycota</taxon>
        <taxon>Agaricomycotina</taxon>
        <taxon>Agaricomycetes</taxon>
        <taxon>Polyporales</taxon>
        <taxon>Sparassidaceae</taxon>
        <taxon>Sparassis</taxon>
    </lineage>
</organism>
<protein>
    <recommendedName>
        <fullName evidence="5">Pre-rRNA-processing protein</fullName>
    </recommendedName>
</protein>
<dbReference type="OrthoDB" id="361362at2759"/>
<proteinExistence type="inferred from homology"/>
<evidence type="ECO:0000313" key="7">
    <source>
        <dbReference type="EMBL" id="GBE78210.1"/>
    </source>
</evidence>
<dbReference type="RefSeq" id="XP_027609123.1">
    <property type="nucleotide sequence ID" value="XM_027753322.1"/>
</dbReference>
<sequence length="770" mass="83696">MPKGSKKKKDKAADFAKAKLKLGKGKQVASNAVDTSFKSRSITLPTQSIVLDKDVEIPTTKRKLTFDDLIAQLRHYNSGTRRDALLGLRELLETHRELLSSHLTALVNSCVRVISDEDASVRKTLLAFLGWLLRQIPPEDLIPHSPVLLLFTTSAQTHIYPEIRIDAIRFLDIFLEYIPDVVVEGWERGSGGHGRRVLEGYLGILNAGTSFGEGGDSGPVQATSTASVVLSPASKLAVLKSLSSFLTHALVSSLRVPDFASSPTSASPPTTPTWYLSSSFSSSVAFDCFESVFQPICSLSTGFSSSRRGFGPSRQWTQEIDPEVHFEHFPGDFAYAVAPIGAGWTLQDLTDVHAELQAESQHAGQPSVEGTTEFVQAAHLAHTLHPTLVSTFLDSAPAVFSPSSSPTETELQMVLVVSEICRSLYGAILRDPGTGNAHVMAVEELKIILGYFSPYFPFVVGGSGTSKREIKLDQAFQDVNLIFCELTSFLVLASPDASDAVHTSSRRPRAKRVPKHAASVSSAPLQISRVSEYVVGLLRGDVPSGTAQLPRPITPAAYMALLPTIWSLLSTVEEGASGAVLSVLVDHAIKVSSTSAVKRRTIDFLARLILLEREAEYRGAFRVGLDPETDKKLEEWIVHLPRTLWELGAGNLATTETILRFLLRLVQRKSCLLRRETASSLRSRLVPYFVITHATRGKLPGPFSKLPASSPLRRLALDAVVTLTRDGDDEGLAAVVDEAVVGAPQEVYWRARITSFCISGSKHSDTPSQG</sequence>
<keyword evidence="8" id="KW-1185">Reference proteome</keyword>
<dbReference type="Proteomes" id="UP000287166">
    <property type="component" value="Unassembled WGS sequence"/>
</dbReference>
<dbReference type="InParanoid" id="A0A401G7Q5"/>
<dbReference type="Pfam" id="PF12333">
    <property type="entry name" value="Ipi1_N"/>
    <property type="match status" value="1"/>
</dbReference>
<comment type="subunit">
    <text evidence="5">Component of the RIX1 complex.</text>
</comment>